<dbReference type="Proteomes" id="UP000294547">
    <property type="component" value="Unassembled WGS sequence"/>
</dbReference>
<evidence type="ECO:0000256" key="7">
    <source>
        <dbReference type="ARBA" id="ARBA00023136"/>
    </source>
</evidence>
<comment type="subcellular location">
    <subcellularLocation>
        <location evidence="1">Cell membrane</location>
        <topology evidence="1">Multi-pass membrane protein</topology>
    </subcellularLocation>
</comment>
<feature type="transmembrane region" description="Helical" evidence="8">
    <location>
        <begin position="162"/>
        <end position="183"/>
    </location>
</feature>
<dbReference type="SMART" id="SM00382">
    <property type="entry name" value="AAA"/>
    <property type="match status" value="1"/>
</dbReference>
<evidence type="ECO:0000256" key="3">
    <source>
        <dbReference type="ARBA" id="ARBA00022692"/>
    </source>
</evidence>
<feature type="domain" description="ABC transporter" evidence="9">
    <location>
        <begin position="337"/>
        <end position="552"/>
    </location>
</feature>
<dbReference type="InterPro" id="IPR003593">
    <property type="entry name" value="AAA+_ATPase"/>
</dbReference>
<sequence length="552" mass="55409">MTGTRALAALLSAFARRWPWRLAGGVALAAAALAAGAGLLAASGNLIAGSALAGLGLIVFDTFRPSAIVRLLAIVRTAARYAERLSTHDATLRFLADLRVDVFRGLLARPRGGERPALLFNRLAGDLSALDGLPIRFAVPVAAAALTLAGTALALSAVSWTLAAAATLPVALGGVVAPVLLAGRGGWAAQRKQYALDAARVRLVDLDRGRAELGAGGGLAEAAAGVHDAFQRAAAAERATWSLDLAVRLAAGLGHQGAVLATLAVGAGLHRDGALSGPAFTGVVLFSLALGEAVAPLRALALEYGRWTLAARRIAPLAAPVAPASPPVSEGSGGAVARLAGVAVREAGAATARLEGVDLVVVPGRRIALVGPSGGGKSTLIGLLAGTVAATAGSVRRAPGLVVVGLGQRTELFRGSVADNLRLAAPDAGDGALAAMIEAVGLGPALGPDGLARRLGDGGSGLSGGERRRLAIARTLLSDADLYLLDEPTEGLDAVAAARVFDLVLERTAGRTLVFATHRPAEAARADVVVEIRDGRLAAAVPAAQWRGAVDA</sequence>
<comment type="similarity">
    <text evidence="2">Belongs to the ABC transporter superfamily.</text>
</comment>
<name>A0A4R6R9Y1_9HYPH</name>
<dbReference type="Gene3D" id="1.20.1560.10">
    <property type="entry name" value="ABC transporter type 1, transmembrane domain"/>
    <property type="match status" value="1"/>
</dbReference>
<keyword evidence="6 8" id="KW-1133">Transmembrane helix</keyword>
<dbReference type="InterPro" id="IPR003439">
    <property type="entry name" value="ABC_transporter-like_ATP-bd"/>
</dbReference>
<reference evidence="11 12" key="1">
    <citation type="submission" date="2019-03" db="EMBL/GenBank/DDBJ databases">
        <title>Genomic Encyclopedia of Type Strains, Phase IV (KMG-IV): sequencing the most valuable type-strain genomes for metagenomic binning, comparative biology and taxonomic classification.</title>
        <authorList>
            <person name="Goeker M."/>
        </authorList>
    </citation>
    <scope>NUCLEOTIDE SEQUENCE [LARGE SCALE GENOMIC DNA]</scope>
    <source>
        <strain evidence="11 12">DSM 102969</strain>
    </source>
</reference>
<dbReference type="Gene3D" id="3.40.50.300">
    <property type="entry name" value="P-loop containing nucleotide triphosphate hydrolases"/>
    <property type="match status" value="1"/>
</dbReference>
<dbReference type="Pfam" id="PF00005">
    <property type="entry name" value="ABC_tran"/>
    <property type="match status" value="1"/>
</dbReference>
<dbReference type="InterPro" id="IPR017871">
    <property type="entry name" value="ABC_transporter-like_CS"/>
</dbReference>
<dbReference type="OrthoDB" id="5288404at2"/>
<accession>A0A4R6R9Y1</accession>
<dbReference type="GO" id="GO:0016887">
    <property type="term" value="F:ATP hydrolysis activity"/>
    <property type="evidence" value="ECO:0007669"/>
    <property type="project" value="InterPro"/>
</dbReference>
<dbReference type="RefSeq" id="WP_126539363.1">
    <property type="nucleotide sequence ID" value="NZ_BSPM01000007.1"/>
</dbReference>
<dbReference type="GO" id="GO:0034040">
    <property type="term" value="F:ATPase-coupled lipid transmembrane transporter activity"/>
    <property type="evidence" value="ECO:0007669"/>
    <property type="project" value="TreeGrafter"/>
</dbReference>
<evidence type="ECO:0000256" key="8">
    <source>
        <dbReference type="SAM" id="Phobius"/>
    </source>
</evidence>
<dbReference type="GO" id="GO:0140359">
    <property type="term" value="F:ABC-type transporter activity"/>
    <property type="evidence" value="ECO:0007669"/>
    <property type="project" value="InterPro"/>
</dbReference>
<evidence type="ECO:0000259" key="10">
    <source>
        <dbReference type="PROSITE" id="PS50929"/>
    </source>
</evidence>
<dbReference type="PROSITE" id="PS50893">
    <property type="entry name" value="ABC_TRANSPORTER_2"/>
    <property type="match status" value="1"/>
</dbReference>
<keyword evidence="3 8" id="KW-0812">Transmembrane</keyword>
<evidence type="ECO:0000256" key="2">
    <source>
        <dbReference type="ARBA" id="ARBA00005417"/>
    </source>
</evidence>
<evidence type="ECO:0000256" key="5">
    <source>
        <dbReference type="ARBA" id="ARBA00022840"/>
    </source>
</evidence>
<keyword evidence="7 8" id="KW-0472">Membrane</keyword>
<dbReference type="EMBL" id="SNXY01000010">
    <property type="protein sequence ID" value="TDP82427.1"/>
    <property type="molecule type" value="Genomic_DNA"/>
</dbReference>
<keyword evidence="4" id="KW-0547">Nucleotide-binding</keyword>
<dbReference type="AlphaFoldDB" id="A0A4R6R9Y1"/>
<feature type="domain" description="ABC transmembrane type-1" evidence="10">
    <location>
        <begin position="28"/>
        <end position="306"/>
    </location>
</feature>
<evidence type="ECO:0000256" key="4">
    <source>
        <dbReference type="ARBA" id="ARBA00022741"/>
    </source>
</evidence>
<dbReference type="InterPro" id="IPR011527">
    <property type="entry name" value="ABC1_TM_dom"/>
</dbReference>
<dbReference type="InterPro" id="IPR027417">
    <property type="entry name" value="P-loop_NTPase"/>
</dbReference>
<feature type="transmembrane region" description="Helical" evidence="8">
    <location>
        <begin position="137"/>
        <end position="156"/>
    </location>
</feature>
<organism evidence="11 12">
    <name type="scientific">Oharaeibacter diazotrophicus</name>
    <dbReference type="NCBI Taxonomy" id="1920512"/>
    <lineage>
        <taxon>Bacteria</taxon>
        <taxon>Pseudomonadati</taxon>
        <taxon>Pseudomonadota</taxon>
        <taxon>Alphaproteobacteria</taxon>
        <taxon>Hyphomicrobiales</taxon>
        <taxon>Pleomorphomonadaceae</taxon>
        <taxon>Oharaeibacter</taxon>
    </lineage>
</organism>
<dbReference type="GO" id="GO:0005524">
    <property type="term" value="F:ATP binding"/>
    <property type="evidence" value="ECO:0007669"/>
    <property type="project" value="UniProtKB-KW"/>
</dbReference>
<dbReference type="SUPFAM" id="SSF52540">
    <property type="entry name" value="P-loop containing nucleoside triphosphate hydrolases"/>
    <property type="match status" value="1"/>
</dbReference>
<feature type="transmembrane region" description="Helical" evidence="8">
    <location>
        <begin position="27"/>
        <end position="60"/>
    </location>
</feature>
<evidence type="ECO:0000256" key="6">
    <source>
        <dbReference type="ARBA" id="ARBA00022989"/>
    </source>
</evidence>
<evidence type="ECO:0000313" key="11">
    <source>
        <dbReference type="EMBL" id="TDP82427.1"/>
    </source>
</evidence>
<evidence type="ECO:0000259" key="9">
    <source>
        <dbReference type="PROSITE" id="PS50893"/>
    </source>
</evidence>
<dbReference type="GO" id="GO:0005886">
    <property type="term" value="C:plasma membrane"/>
    <property type="evidence" value="ECO:0007669"/>
    <property type="project" value="UniProtKB-SubCell"/>
</dbReference>
<dbReference type="PANTHER" id="PTHR24221:SF654">
    <property type="entry name" value="ATP-BINDING CASSETTE SUB-FAMILY B MEMBER 6"/>
    <property type="match status" value="1"/>
</dbReference>
<dbReference type="PROSITE" id="PS50929">
    <property type="entry name" value="ABC_TM1F"/>
    <property type="match status" value="1"/>
</dbReference>
<dbReference type="InterPro" id="IPR039421">
    <property type="entry name" value="Type_1_exporter"/>
</dbReference>
<keyword evidence="12" id="KW-1185">Reference proteome</keyword>
<dbReference type="InterPro" id="IPR036640">
    <property type="entry name" value="ABC1_TM_sf"/>
</dbReference>
<gene>
    <name evidence="11" type="ORF">EDD54_3694</name>
</gene>
<comment type="caution">
    <text evidence="11">The sequence shown here is derived from an EMBL/GenBank/DDBJ whole genome shotgun (WGS) entry which is preliminary data.</text>
</comment>
<dbReference type="PANTHER" id="PTHR24221">
    <property type="entry name" value="ATP-BINDING CASSETTE SUB-FAMILY B"/>
    <property type="match status" value="1"/>
</dbReference>
<evidence type="ECO:0000313" key="12">
    <source>
        <dbReference type="Proteomes" id="UP000294547"/>
    </source>
</evidence>
<evidence type="ECO:0000256" key="1">
    <source>
        <dbReference type="ARBA" id="ARBA00004651"/>
    </source>
</evidence>
<proteinExistence type="inferred from homology"/>
<dbReference type="SUPFAM" id="SSF90123">
    <property type="entry name" value="ABC transporter transmembrane region"/>
    <property type="match status" value="1"/>
</dbReference>
<protein>
    <submittedName>
        <fullName evidence="11">ATP-binding cassette subfamily C protein CydC</fullName>
    </submittedName>
</protein>
<keyword evidence="5 11" id="KW-0067">ATP-binding</keyword>
<dbReference type="PROSITE" id="PS00211">
    <property type="entry name" value="ABC_TRANSPORTER_1"/>
    <property type="match status" value="1"/>
</dbReference>